<dbReference type="Gene3D" id="3.40.50.1820">
    <property type="entry name" value="alpha/beta hydrolase"/>
    <property type="match status" value="1"/>
</dbReference>
<dbReference type="SUPFAM" id="SSF53474">
    <property type="entry name" value="alpha/beta-Hydrolases"/>
    <property type="match status" value="1"/>
</dbReference>
<dbReference type="OrthoDB" id="6431331at2759"/>
<feature type="transmembrane region" description="Helical" evidence="1">
    <location>
        <begin position="123"/>
        <end position="144"/>
    </location>
</feature>
<feature type="transmembrane region" description="Helical" evidence="1">
    <location>
        <begin position="192"/>
        <end position="213"/>
    </location>
</feature>
<evidence type="ECO:0008006" key="3">
    <source>
        <dbReference type="Google" id="ProtNLM"/>
    </source>
</evidence>
<keyword evidence="1" id="KW-0472">Membrane</keyword>
<dbReference type="PANTHER" id="PTHR37471:SF1">
    <property type="entry name" value="AB HYDROLASE-1 DOMAIN-CONTAINING PROTEIN"/>
    <property type="match status" value="1"/>
</dbReference>
<dbReference type="AlphaFoldDB" id="A0A1X0QSQ4"/>
<keyword evidence="1" id="KW-0812">Transmembrane</keyword>
<accession>A0A1X0QSQ4</accession>
<evidence type="ECO:0000256" key="1">
    <source>
        <dbReference type="SAM" id="Phobius"/>
    </source>
</evidence>
<protein>
    <recommendedName>
        <fullName evidence="3">AB hydrolase-1 domain-containing protein</fullName>
    </recommendedName>
</protein>
<name>A0A1X0QSQ4_RHIZD</name>
<keyword evidence="1" id="KW-1133">Transmembrane helix</keyword>
<dbReference type="VEuPathDB" id="FungiDB:BCV72DRAFT_214511"/>
<dbReference type="EMBL" id="KV922031">
    <property type="protein sequence ID" value="ORE02805.1"/>
    <property type="molecule type" value="Genomic_DNA"/>
</dbReference>
<dbReference type="PANTHER" id="PTHR37471">
    <property type="entry name" value="UNNAMED PRODUCT"/>
    <property type="match status" value="1"/>
</dbReference>
<dbReference type="Proteomes" id="UP000242414">
    <property type="component" value="Unassembled WGS sequence"/>
</dbReference>
<proteinExistence type="predicted"/>
<evidence type="ECO:0000313" key="2">
    <source>
        <dbReference type="EMBL" id="ORE02805.1"/>
    </source>
</evidence>
<gene>
    <name evidence="2" type="ORF">BCV72DRAFT_214511</name>
</gene>
<sequence length="354" mass="40768">MQKLTSDIAPTPRERSDVYTLCLEAIDQADTWLPGWFTLANDPAKHPKFKDIYRDNLAEWLSWAFFNLPLESVLQDESAIQELHEMINDFENKFHIKLKEGYNEDVVAYRLTLDPLLAYHRPLAFYVLVLFLTNIFGFVCQFLWGMKRFGPENRSTIWSLMDPQQSPYPSSHIGPEKVPYWFRDGNRRKKPIVFIHGIGGGLMCYITLVAKLVTLDAPIFFIELPFVAMNCVEEVPTAQETVRDIQQMLQRHGCTDAVFVGHSLGTSVISWAIKYIPKTSHHRHASNCSVTMPENTKVYLSEKDNIVNSLRVNDYLNRQGIDSAVMKGLDHASFLFHSTWKNEILMTINKYTSI</sequence>
<reference evidence="2" key="1">
    <citation type="journal article" date="2016" name="Proc. Natl. Acad. Sci. U.S.A.">
        <title>Lipid metabolic changes in an early divergent fungus govern the establishment of a mutualistic symbiosis with endobacteria.</title>
        <authorList>
            <person name="Lastovetsky O.A."/>
            <person name="Gaspar M.L."/>
            <person name="Mondo S.J."/>
            <person name="LaButti K.M."/>
            <person name="Sandor L."/>
            <person name="Grigoriev I.V."/>
            <person name="Henry S.A."/>
            <person name="Pawlowska T.E."/>
        </authorList>
    </citation>
    <scope>NUCLEOTIDE SEQUENCE [LARGE SCALE GENOMIC DNA]</scope>
    <source>
        <strain evidence="2">ATCC 52814</strain>
    </source>
</reference>
<organism evidence="2">
    <name type="scientific">Rhizopus microsporus var. microsporus</name>
    <dbReference type="NCBI Taxonomy" id="86635"/>
    <lineage>
        <taxon>Eukaryota</taxon>
        <taxon>Fungi</taxon>
        <taxon>Fungi incertae sedis</taxon>
        <taxon>Mucoromycota</taxon>
        <taxon>Mucoromycotina</taxon>
        <taxon>Mucoromycetes</taxon>
        <taxon>Mucorales</taxon>
        <taxon>Mucorineae</taxon>
        <taxon>Rhizopodaceae</taxon>
        <taxon>Rhizopus</taxon>
    </lineage>
</organism>
<dbReference type="InterPro" id="IPR029058">
    <property type="entry name" value="AB_hydrolase_fold"/>
</dbReference>